<dbReference type="InterPro" id="IPR007320">
    <property type="entry name" value="PDCD2_C"/>
</dbReference>
<evidence type="ECO:0000256" key="1">
    <source>
        <dbReference type="SAM" id="MobiDB-lite"/>
    </source>
</evidence>
<dbReference type="AlphaFoldDB" id="A0A2C9UXP2"/>
<proteinExistence type="predicted"/>
<keyword evidence="4" id="KW-1185">Reference proteome</keyword>
<dbReference type="Gramene" id="Manes.12G143200.3.v8.1">
    <property type="protein sequence ID" value="Manes.12G143200.3.v8.1.CDS"/>
    <property type="gene ID" value="Manes.12G143200.v8.1"/>
</dbReference>
<dbReference type="PANTHER" id="PTHR47762:SF2">
    <property type="entry name" value="OS04G0640800 PROTEIN"/>
    <property type="match status" value="1"/>
</dbReference>
<organism evidence="3 4">
    <name type="scientific">Manihot esculenta</name>
    <name type="common">Cassava</name>
    <name type="synonym">Jatropha manihot</name>
    <dbReference type="NCBI Taxonomy" id="3983"/>
    <lineage>
        <taxon>Eukaryota</taxon>
        <taxon>Viridiplantae</taxon>
        <taxon>Streptophyta</taxon>
        <taxon>Embryophyta</taxon>
        <taxon>Tracheophyta</taxon>
        <taxon>Spermatophyta</taxon>
        <taxon>Magnoliopsida</taxon>
        <taxon>eudicotyledons</taxon>
        <taxon>Gunneridae</taxon>
        <taxon>Pentapetalae</taxon>
        <taxon>rosids</taxon>
        <taxon>fabids</taxon>
        <taxon>Malpighiales</taxon>
        <taxon>Euphorbiaceae</taxon>
        <taxon>Crotonoideae</taxon>
        <taxon>Manihoteae</taxon>
        <taxon>Manihot</taxon>
    </lineage>
</organism>
<dbReference type="Proteomes" id="UP000091857">
    <property type="component" value="Chromosome 12"/>
</dbReference>
<evidence type="ECO:0000259" key="2">
    <source>
        <dbReference type="Pfam" id="PF04194"/>
    </source>
</evidence>
<dbReference type="GO" id="GO:0005737">
    <property type="term" value="C:cytoplasm"/>
    <property type="evidence" value="ECO:0007669"/>
    <property type="project" value="InterPro"/>
</dbReference>
<dbReference type="STRING" id="3983.A0A2C9UXP2"/>
<dbReference type="Pfam" id="PF04194">
    <property type="entry name" value="PDCD2_C"/>
    <property type="match status" value="1"/>
</dbReference>
<sequence length="379" mass="41993">MMARALLGMPGPWADDNREPSDHYTTKIGGLPDLPFPLEAVPHNLLNCGACGKKLCLVAQVYAPVSSGRLKIGDRLVMVFGCVTAECGSTSLSWRALRLQKLDDGRFPCTNSDDVVPVTPPPDSVPKTNWLEDLGDESDEDIDLEALGKALSEAGSLASHSKKLHKNELSESVVNASPSVPRMRIVDMELPVVPCFYVYTQEESFSKDVSSMCSNYYSTLSIKEKQSNNDQEQQEAWGDESYEYDKALNVDRAYLKFKKKLDADPEQCFRYLYGGKPLLATPDVGDPGSCKLCGASRHYEMQLMPPLIYFLQDAADDCQKTALENWDWMTLVVFTCSKSCSNPSAEEKSKTGCWIVAEEAVVVQFEKPLDESVQLGFFS</sequence>
<dbReference type="Gramene" id="Manes.12G143200.9.v8.1">
    <property type="protein sequence ID" value="Manes.12G143200.9.v8.1.CDS"/>
    <property type="gene ID" value="Manes.12G143200.v8.1"/>
</dbReference>
<dbReference type="EMBL" id="CM004398">
    <property type="protein sequence ID" value="OAY35941.1"/>
    <property type="molecule type" value="Genomic_DNA"/>
</dbReference>
<name>A0A2C9UXP2_MANES</name>
<dbReference type="OMA" id="MPGPWAD"/>
<dbReference type="OrthoDB" id="366284at2759"/>
<comment type="caution">
    <text evidence="3">The sequence shown here is derived from an EMBL/GenBank/DDBJ whole genome shotgun (WGS) entry which is preliminary data.</text>
</comment>
<feature type="domain" description="Programmed cell death protein 2 C-terminal" evidence="2">
    <location>
        <begin position="251"/>
        <end position="364"/>
    </location>
</feature>
<dbReference type="PANTHER" id="PTHR47762">
    <property type="entry name" value="OSJNBB0079B02.4 PROTEIN"/>
    <property type="match status" value="1"/>
</dbReference>
<reference evidence="4" key="1">
    <citation type="journal article" date="2016" name="Nat. Biotechnol.">
        <title>Sequencing wild and cultivated cassava and related species reveals extensive interspecific hybridization and genetic diversity.</title>
        <authorList>
            <person name="Bredeson J.V."/>
            <person name="Lyons J.B."/>
            <person name="Prochnik S.E."/>
            <person name="Wu G.A."/>
            <person name="Ha C.M."/>
            <person name="Edsinger-Gonzales E."/>
            <person name="Grimwood J."/>
            <person name="Schmutz J."/>
            <person name="Rabbi I.Y."/>
            <person name="Egesi C."/>
            <person name="Nauluvula P."/>
            <person name="Lebot V."/>
            <person name="Ndunguru J."/>
            <person name="Mkamilo G."/>
            <person name="Bart R.S."/>
            <person name="Setter T.L."/>
            <person name="Gleadow R.M."/>
            <person name="Kulakow P."/>
            <person name="Ferguson M.E."/>
            <person name="Rounsley S."/>
            <person name="Rokhsar D.S."/>
        </authorList>
    </citation>
    <scope>NUCLEOTIDE SEQUENCE [LARGE SCALE GENOMIC DNA]</scope>
    <source>
        <strain evidence="4">cv. AM560-2</strain>
    </source>
</reference>
<protein>
    <recommendedName>
        <fullName evidence="2">Programmed cell death protein 2 C-terminal domain-containing protein</fullName>
    </recommendedName>
</protein>
<feature type="region of interest" description="Disordered" evidence="1">
    <location>
        <begin position="1"/>
        <end position="20"/>
    </location>
</feature>
<evidence type="ECO:0000313" key="4">
    <source>
        <dbReference type="Proteomes" id="UP000091857"/>
    </source>
</evidence>
<evidence type="ECO:0000313" key="3">
    <source>
        <dbReference type="EMBL" id="OAY35941.1"/>
    </source>
</evidence>
<gene>
    <name evidence="3" type="ORF">MANES_12G143200v8</name>
</gene>
<accession>A0A2C9UXP2</accession>